<dbReference type="InterPro" id="IPR051531">
    <property type="entry name" value="N-acetyltransferase"/>
</dbReference>
<dbReference type="EMBL" id="SRJC01000001">
    <property type="protein sequence ID" value="TGB05343.1"/>
    <property type="molecule type" value="Genomic_DNA"/>
</dbReference>
<evidence type="ECO:0000256" key="2">
    <source>
        <dbReference type="ARBA" id="ARBA00023315"/>
    </source>
</evidence>
<dbReference type="Gene3D" id="3.40.630.30">
    <property type="match status" value="1"/>
</dbReference>
<evidence type="ECO:0000256" key="1">
    <source>
        <dbReference type="ARBA" id="ARBA00022679"/>
    </source>
</evidence>
<keyword evidence="6" id="KW-1185">Reference proteome</keyword>
<dbReference type="Proteomes" id="UP000297982">
    <property type="component" value="Unassembled WGS sequence"/>
</dbReference>
<comment type="similarity">
    <text evidence="3">Belongs to the acetyltransferase family. RimJ subfamily.</text>
</comment>
<keyword evidence="1 5" id="KW-0808">Transferase</keyword>
<dbReference type="GO" id="GO:0016747">
    <property type="term" value="F:acyltransferase activity, transferring groups other than amino-acyl groups"/>
    <property type="evidence" value="ECO:0007669"/>
    <property type="project" value="InterPro"/>
</dbReference>
<dbReference type="InterPro" id="IPR016181">
    <property type="entry name" value="Acyl_CoA_acyltransferase"/>
</dbReference>
<dbReference type="PANTHER" id="PTHR43792:SF8">
    <property type="entry name" value="[RIBOSOMAL PROTEIN US5]-ALANINE N-ACETYLTRANSFERASE"/>
    <property type="match status" value="1"/>
</dbReference>
<name>A0A4Z0H4K1_9BACI</name>
<protein>
    <submittedName>
        <fullName evidence="5">N-acetyltransferase</fullName>
    </submittedName>
</protein>
<dbReference type="SUPFAM" id="SSF55729">
    <property type="entry name" value="Acyl-CoA N-acyltransferases (Nat)"/>
    <property type="match status" value="1"/>
</dbReference>
<dbReference type="STRING" id="192814.GCA_900166575_02435"/>
<gene>
    <name evidence="5" type="ORF">E4663_10240</name>
</gene>
<evidence type="ECO:0000256" key="3">
    <source>
        <dbReference type="ARBA" id="ARBA00038502"/>
    </source>
</evidence>
<comment type="caution">
    <text evidence="5">The sequence shown here is derived from an EMBL/GenBank/DDBJ whole genome shotgun (WGS) entry which is preliminary data.</text>
</comment>
<keyword evidence="2" id="KW-0012">Acyltransferase</keyword>
<dbReference type="AlphaFoldDB" id="A0A4Z0H4K1"/>
<proteinExistence type="inferred from homology"/>
<reference evidence="5 6" key="1">
    <citation type="journal article" date="2003" name="Int. J. Syst. Evol. Microbiol.">
        <title>Halobacillus salinus sp. nov., isolated from a salt lake on the coast of the East Sea in Korea.</title>
        <authorList>
            <person name="Yoon J.H."/>
            <person name="Kang K.H."/>
            <person name="Park Y.H."/>
        </authorList>
    </citation>
    <scope>NUCLEOTIDE SEQUENCE [LARGE SCALE GENOMIC DNA]</scope>
    <source>
        <strain evidence="5 6">HSL-3</strain>
    </source>
</reference>
<feature type="domain" description="N-acetyltransferase" evidence="4">
    <location>
        <begin position="10"/>
        <end position="175"/>
    </location>
</feature>
<organism evidence="5 6">
    <name type="scientific">Halobacillus salinus</name>
    <dbReference type="NCBI Taxonomy" id="192814"/>
    <lineage>
        <taxon>Bacteria</taxon>
        <taxon>Bacillati</taxon>
        <taxon>Bacillota</taxon>
        <taxon>Bacilli</taxon>
        <taxon>Bacillales</taxon>
        <taxon>Bacillaceae</taxon>
        <taxon>Halobacillus</taxon>
    </lineage>
</organism>
<dbReference type="PROSITE" id="PS51186">
    <property type="entry name" value="GNAT"/>
    <property type="match status" value="1"/>
</dbReference>
<accession>A0A4Z0H4K1</accession>
<dbReference type="RefSeq" id="WP_135327481.1">
    <property type="nucleotide sequence ID" value="NZ_SRJC01000001.1"/>
</dbReference>
<dbReference type="InterPro" id="IPR000182">
    <property type="entry name" value="GNAT_dom"/>
</dbReference>
<sequence length="188" mass="21915">MEILEENKVLYLREVTQDDWSLLHEYASNEDVCKFQPWGPNTEEDSKFFIAQAIRDRNKRHRSRFVFAIVLKENNQVVGNIEMNITDWDGVGEIGFVIHHGHWGNGYAKQAVCLMLKHSFDKCELHRVAAVSDPNNLASIRVLERVGMIKEGVLRKDLYIKGHWRDSIVFSLLKDEWDDKQRKACDSN</sequence>
<evidence type="ECO:0000313" key="6">
    <source>
        <dbReference type="Proteomes" id="UP000297982"/>
    </source>
</evidence>
<dbReference type="Pfam" id="PF13302">
    <property type="entry name" value="Acetyltransf_3"/>
    <property type="match status" value="1"/>
</dbReference>
<evidence type="ECO:0000259" key="4">
    <source>
        <dbReference type="PROSITE" id="PS51186"/>
    </source>
</evidence>
<dbReference type="PANTHER" id="PTHR43792">
    <property type="entry name" value="GNAT FAMILY, PUTATIVE (AFU_ORTHOLOGUE AFUA_3G00765)-RELATED-RELATED"/>
    <property type="match status" value="1"/>
</dbReference>
<evidence type="ECO:0000313" key="5">
    <source>
        <dbReference type="EMBL" id="TGB05343.1"/>
    </source>
</evidence>